<dbReference type="OrthoDB" id="9791859at2"/>
<dbReference type="PANTHER" id="PTHR42916">
    <property type="entry name" value="2-SUCCINYL-5-ENOLPYRUVYL-6-HYDROXY-3-CYCLOHEXENE-1-CARBOXYLATE SYNTHASE"/>
    <property type="match status" value="1"/>
</dbReference>
<reference evidence="9 11" key="1">
    <citation type="submission" date="2019-05" db="EMBL/GenBank/DDBJ databases">
        <title>Mumia sp. nov., isolated from the intestinal contents of plateau pika (Ochotona curzoniae) in the Qinghai-Tibet plateau of China.</title>
        <authorList>
            <person name="Tian Z."/>
        </authorList>
    </citation>
    <scope>NUCLEOTIDE SEQUENCE [LARGE SCALE GENOMIC DNA]</scope>
    <source>
        <strain evidence="11">527</strain>
        <strain evidence="9">Z527</strain>
    </source>
</reference>
<gene>
    <name evidence="6 9" type="primary">menD</name>
    <name evidence="10" type="ORF">FHE65_06035</name>
    <name evidence="9" type="ORF">FHE65_22620</name>
</gene>
<dbReference type="HAMAP" id="MF_01659">
    <property type="entry name" value="MenD"/>
    <property type="match status" value="1"/>
</dbReference>
<protein>
    <recommendedName>
        <fullName evidence="6">2-succinyl-5-enolpyruvyl-6-hydroxy-3-cyclohexene-1-carboxylate synthase</fullName>
        <shortName evidence="6">SEPHCHC synthase</shortName>
        <ecNumber evidence="6">2.2.1.9</ecNumber>
    </recommendedName>
    <alternativeName>
        <fullName evidence="6">Menaquinone biosynthesis protein MenD</fullName>
    </alternativeName>
</protein>
<dbReference type="EMBL" id="VDFR01000107">
    <property type="protein sequence ID" value="TNC40981.1"/>
    <property type="molecule type" value="Genomic_DNA"/>
</dbReference>
<dbReference type="InterPro" id="IPR012001">
    <property type="entry name" value="Thiamin_PyroP_enz_TPP-bd_dom"/>
</dbReference>
<comment type="cofactor">
    <cofactor evidence="6">
        <name>Mg(2+)</name>
        <dbReference type="ChEBI" id="CHEBI:18420"/>
    </cofactor>
    <cofactor evidence="6">
        <name>Mn(2+)</name>
        <dbReference type="ChEBI" id="CHEBI:29035"/>
    </cofactor>
</comment>
<evidence type="ECO:0000256" key="4">
    <source>
        <dbReference type="ARBA" id="ARBA00023052"/>
    </source>
</evidence>
<evidence type="ECO:0000256" key="2">
    <source>
        <dbReference type="ARBA" id="ARBA00022723"/>
    </source>
</evidence>
<feature type="domain" description="Thiamine pyrophosphate enzyme TPP-binding" evidence="7">
    <location>
        <begin position="406"/>
        <end position="533"/>
    </location>
</feature>
<dbReference type="PANTHER" id="PTHR42916:SF1">
    <property type="entry name" value="PROTEIN PHYLLO, CHLOROPLASTIC"/>
    <property type="match status" value="1"/>
</dbReference>
<comment type="cofactor">
    <cofactor evidence="6">
        <name>thiamine diphosphate</name>
        <dbReference type="ChEBI" id="CHEBI:58937"/>
    </cofactor>
    <text evidence="6">Binds 1 thiamine pyrophosphate per subunit.</text>
</comment>
<dbReference type="Proteomes" id="UP000306740">
    <property type="component" value="Unassembled WGS sequence"/>
</dbReference>
<dbReference type="InterPro" id="IPR011766">
    <property type="entry name" value="TPP_enzyme_TPP-bd"/>
</dbReference>
<comment type="catalytic activity">
    <reaction evidence="6">
        <text>isochorismate + 2-oxoglutarate + H(+) = 5-enolpyruvoyl-6-hydroxy-2-succinyl-cyclohex-3-ene-1-carboxylate + CO2</text>
        <dbReference type="Rhea" id="RHEA:25593"/>
        <dbReference type="ChEBI" id="CHEBI:15378"/>
        <dbReference type="ChEBI" id="CHEBI:16526"/>
        <dbReference type="ChEBI" id="CHEBI:16810"/>
        <dbReference type="ChEBI" id="CHEBI:29780"/>
        <dbReference type="ChEBI" id="CHEBI:58818"/>
        <dbReference type="EC" id="2.2.1.9"/>
    </reaction>
</comment>
<evidence type="ECO:0000259" key="7">
    <source>
        <dbReference type="Pfam" id="PF02775"/>
    </source>
</evidence>
<evidence type="ECO:0000313" key="9">
    <source>
        <dbReference type="EMBL" id="TNC40981.1"/>
    </source>
</evidence>
<dbReference type="EMBL" id="VDFR01000027">
    <property type="protein sequence ID" value="TNC49275.1"/>
    <property type="molecule type" value="Genomic_DNA"/>
</dbReference>
<name>A0A5C4MFK0_9ACTN</name>
<dbReference type="GO" id="GO:0070204">
    <property type="term" value="F:2-succinyl-5-enolpyruvyl-6-hydroxy-3-cyclohexene-1-carboxylic-acid synthase activity"/>
    <property type="evidence" value="ECO:0007669"/>
    <property type="project" value="UniProtKB-UniRule"/>
</dbReference>
<organism evidence="9 11">
    <name type="scientific">Mumia zhuanghuii</name>
    <dbReference type="NCBI Taxonomy" id="2585211"/>
    <lineage>
        <taxon>Bacteria</taxon>
        <taxon>Bacillati</taxon>
        <taxon>Actinomycetota</taxon>
        <taxon>Actinomycetes</taxon>
        <taxon>Propionibacteriales</taxon>
        <taxon>Nocardioidaceae</taxon>
        <taxon>Mumia</taxon>
    </lineage>
</organism>
<dbReference type="GO" id="GO:0004420">
    <property type="term" value="F:hydroxymethylglutaryl-CoA reductase (NADPH) activity"/>
    <property type="evidence" value="ECO:0007669"/>
    <property type="project" value="InterPro"/>
</dbReference>
<evidence type="ECO:0000256" key="3">
    <source>
        <dbReference type="ARBA" id="ARBA00022842"/>
    </source>
</evidence>
<keyword evidence="4 6" id="KW-0786">Thiamine pyrophosphate</keyword>
<dbReference type="PIRSF" id="PIRSF004983">
    <property type="entry name" value="MenD"/>
    <property type="match status" value="1"/>
</dbReference>
<keyword evidence="6" id="KW-0474">Menaquinone biosynthesis</keyword>
<dbReference type="InterPro" id="IPR029061">
    <property type="entry name" value="THDP-binding"/>
</dbReference>
<dbReference type="UniPathway" id="UPA00079"/>
<evidence type="ECO:0000313" key="10">
    <source>
        <dbReference type="EMBL" id="TNC49275.1"/>
    </source>
</evidence>
<dbReference type="EC" id="2.2.1.9" evidence="6"/>
<comment type="subunit">
    <text evidence="6">Homodimer.</text>
</comment>
<comment type="pathway">
    <text evidence="6">Quinol/quinone metabolism; 1,4-dihydroxy-2-naphthoate biosynthesis; 1,4-dihydroxy-2-naphthoate from chorismate: step 2/7.</text>
</comment>
<evidence type="ECO:0000259" key="8">
    <source>
        <dbReference type="Pfam" id="PF02776"/>
    </source>
</evidence>
<dbReference type="Gene3D" id="3.40.50.970">
    <property type="match status" value="2"/>
</dbReference>
<evidence type="ECO:0000256" key="1">
    <source>
        <dbReference type="ARBA" id="ARBA00022679"/>
    </source>
</evidence>
<dbReference type="SUPFAM" id="SSF52518">
    <property type="entry name" value="Thiamin diphosphate-binding fold (THDP-binding)"/>
    <property type="match status" value="2"/>
</dbReference>
<evidence type="ECO:0000256" key="6">
    <source>
        <dbReference type="HAMAP-Rule" id="MF_01659"/>
    </source>
</evidence>
<comment type="function">
    <text evidence="6">Catalyzes the thiamine diphosphate-dependent decarboxylation of 2-oxoglutarate and the subsequent addition of the resulting succinic semialdehyde-thiamine pyrophosphate anion to isochorismate to yield 2-succinyl-5-enolpyruvyl-6-hydroxy-3-cyclohexene-1-carboxylate (SEPHCHC).</text>
</comment>
<evidence type="ECO:0000313" key="11">
    <source>
        <dbReference type="Proteomes" id="UP000306740"/>
    </source>
</evidence>
<accession>A0A5C4MFK0</accession>
<dbReference type="RefSeq" id="WP_139105516.1">
    <property type="nucleotide sequence ID" value="NZ_VDFR01000027.1"/>
</dbReference>
<dbReference type="AlphaFoldDB" id="A0A5C4MFK0"/>
<dbReference type="Pfam" id="PF02775">
    <property type="entry name" value="TPP_enzyme_C"/>
    <property type="match status" value="1"/>
</dbReference>
<dbReference type="CDD" id="cd02009">
    <property type="entry name" value="TPP_SHCHC_synthase"/>
    <property type="match status" value="1"/>
</dbReference>
<dbReference type="GO" id="GO:0009234">
    <property type="term" value="P:menaquinone biosynthetic process"/>
    <property type="evidence" value="ECO:0007669"/>
    <property type="project" value="UniProtKB-UniRule"/>
</dbReference>
<comment type="caution">
    <text evidence="9">The sequence shown here is derived from an EMBL/GenBank/DDBJ whole genome shotgun (WGS) entry which is preliminary data.</text>
</comment>
<comment type="similarity">
    <text evidence="6">Belongs to the TPP enzyme family. MenD subfamily.</text>
</comment>
<dbReference type="CDD" id="cd07037">
    <property type="entry name" value="TPP_PYR_MenD"/>
    <property type="match status" value="1"/>
</dbReference>
<feature type="domain" description="Thiamine pyrophosphate enzyme N-terminal TPP-binding" evidence="8">
    <location>
        <begin position="7"/>
        <end position="124"/>
    </location>
</feature>
<dbReference type="UniPathway" id="UPA01057">
    <property type="reaction ID" value="UER00164"/>
</dbReference>
<dbReference type="GO" id="GO:0015936">
    <property type="term" value="P:coenzyme A metabolic process"/>
    <property type="evidence" value="ECO:0007669"/>
    <property type="project" value="InterPro"/>
</dbReference>
<keyword evidence="1 6" id="KW-0808">Transferase</keyword>
<dbReference type="GO" id="GO:0000287">
    <property type="term" value="F:magnesium ion binding"/>
    <property type="evidence" value="ECO:0007669"/>
    <property type="project" value="UniProtKB-UniRule"/>
</dbReference>
<dbReference type="GO" id="GO:0030976">
    <property type="term" value="F:thiamine pyrophosphate binding"/>
    <property type="evidence" value="ECO:0007669"/>
    <property type="project" value="UniProtKB-UniRule"/>
</dbReference>
<dbReference type="Gene3D" id="3.40.50.1220">
    <property type="entry name" value="TPP-binding domain"/>
    <property type="match status" value="1"/>
</dbReference>
<dbReference type="InterPro" id="IPR002202">
    <property type="entry name" value="HMG_CoA_Rdtase"/>
</dbReference>
<evidence type="ECO:0000256" key="5">
    <source>
        <dbReference type="ARBA" id="ARBA00023211"/>
    </source>
</evidence>
<comment type="pathway">
    <text evidence="6">Quinol/quinone metabolism; menaquinone biosynthesis.</text>
</comment>
<dbReference type="NCBIfam" id="TIGR00173">
    <property type="entry name" value="menD"/>
    <property type="match status" value="1"/>
</dbReference>
<sequence length="564" mass="58704">MNPSTALGRVLVDELARSGVRDVVLSPGSRSAALALALHAADARGDLRLHVRIDERSAGFLALGLAKGSHRPVVVVTTSGTAAANLHPAVLEASHARLPLIALTADRPSELRGTEANQTTDQVKLFGNAVRAYVEVAASDVVPASGAAWRAAVARVVAAALGRTGEGPMARPEGGPVQLNVAFREPLVPDADAVSAPLPDVLAGRAGGAPWRAPVPESPPLPVLLAHGPRTVVVAGDDSGPAARLLAEEAGWPLLAEPSSGARNGTHPIATYRLLLGLRELADRIERVVVFGHPTLSRPVSRLLSRDDVEVLAVGAPPYTDPGNRLAAAFPAVRVEGSDDPAWLEEWQRADAATLAAVEARVLDRSPLNPWQVARAVSRAVGPRGLLVVGSSNPVRDLDLMAVPYPVGERRMVMANRGLAGIDGVVSTAIGAALARPRSSAVAYLGDLTFLHDSNGLVIGPGEPRPDLTFVVASDDGGSIFSTLEQGGTPYAEAFERVFATPTRVDLGLLCAAAGVAHVAVDTLDALDEVLAASPDGLRVVEARIGRADRREIDLEIRSAARLH</sequence>
<dbReference type="Pfam" id="PF02776">
    <property type="entry name" value="TPP_enzyme_N"/>
    <property type="match status" value="1"/>
</dbReference>
<keyword evidence="3 6" id="KW-0460">Magnesium</keyword>
<keyword evidence="2 6" id="KW-0479">Metal-binding</keyword>
<dbReference type="InterPro" id="IPR004433">
    <property type="entry name" value="MenaQ_synth_MenD"/>
</dbReference>
<proteinExistence type="inferred from homology"/>
<keyword evidence="5 6" id="KW-0464">Manganese</keyword>
<dbReference type="PROSITE" id="PS50065">
    <property type="entry name" value="HMG_COA_REDUCTASE_4"/>
    <property type="match status" value="1"/>
</dbReference>
<dbReference type="GO" id="GO:0030145">
    <property type="term" value="F:manganese ion binding"/>
    <property type="evidence" value="ECO:0007669"/>
    <property type="project" value="UniProtKB-UniRule"/>
</dbReference>